<name>A0ACB9TC44_HOLOL</name>
<keyword evidence="2" id="KW-1185">Reference proteome</keyword>
<evidence type="ECO:0000313" key="2">
    <source>
        <dbReference type="Proteomes" id="UP001056778"/>
    </source>
</evidence>
<reference evidence="1" key="1">
    <citation type="submission" date="2022-04" db="EMBL/GenBank/DDBJ databases">
        <title>Chromosome-scale genome assembly of Holotrichia oblita Faldermann.</title>
        <authorList>
            <person name="Rongchong L."/>
        </authorList>
    </citation>
    <scope>NUCLEOTIDE SEQUENCE</scope>
    <source>
        <strain evidence="1">81SQS9</strain>
    </source>
</reference>
<comment type="caution">
    <text evidence="1">The sequence shown here is derived from an EMBL/GenBank/DDBJ whole genome shotgun (WGS) entry which is preliminary data.</text>
</comment>
<organism evidence="1 2">
    <name type="scientific">Holotrichia oblita</name>
    <name type="common">Chafer beetle</name>
    <dbReference type="NCBI Taxonomy" id="644536"/>
    <lineage>
        <taxon>Eukaryota</taxon>
        <taxon>Metazoa</taxon>
        <taxon>Ecdysozoa</taxon>
        <taxon>Arthropoda</taxon>
        <taxon>Hexapoda</taxon>
        <taxon>Insecta</taxon>
        <taxon>Pterygota</taxon>
        <taxon>Neoptera</taxon>
        <taxon>Endopterygota</taxon>
        <taxon>Coleoptera</taxon>
        <taxon>Polyphaga</taxon>
        <taxon>Scarabaeiformia</taxon>
        <taxon>Scarabaeidae</taxon>
        <taxon>Melolonthinae</taxon>
        <taxon>Holotrichia</taxon>
    </lineage>
</organism>
<accession>A0ACB9TC44</accession>
<proteinExistence type="predicted"/>
<evidence type="ECO:0000313" key="1">
    <source>
        <dbReference type="EMBL" id="KAI4464368.1"/>
    </source>
</evidence>
<sequence>MYSLVQTFIVVALAAFISAIPIEEHLPATSYSSTSSEYKSEDSDSDLSNLEQYQFGELGLDDESSHVTAPIYTHTEDHHEEDHEPKKYEFHYAVEDKHTGDIKSQKESGDGHVVKGEYSLKEADGTTRIVKYSADKKNGFNAVVIKKGHAVHPEVVHKNIFAEEHEHDQYEHLISHY</sequence>
<dbReference type="Proteomes" id="UP001056778">
    <property type="component" value="Chromosome 3"/>
</dbReference>
<gene>
    <name evidence="1" type="ORF">MML48_3g00004792</name>
</gene>
<protein>
    <submittedName>
        <fullName evidence="1">Structural contituent of cuticle</fullName>
    </submittedName>
</protein>
<dbReference type="EMBL" id="CM043017">
    <property type="protein sequence ID" value="KAI4464368.1"/>
    <property type="molecule type" value="Genomic_DNA"/>
</dbReference>